<name>A0A8S1HKQ9_9PELO</name>
<gene>
    <name evidence="2" type="ORF">CAUJ_LOCUS13135</name>
</gene>
<protein>
    <submittedName>
        <fullName evidence="2">Uncharacterized protein</fullName>
    </submittedName>
</protein>
<reference evidence="2" key="1">
    <citation type="submission" date="2020-10" db="EMBL/GenBank/DDBJ databases">
        <authorList>
            <person name="Kikuchi T."/>
        </authorList>
    </citation>
    <scope>NUCLEOTIDE SEQUENCE</scope>
    <source>
        <strain evidence="2">NKZ352</strain>
    </source>
</reference>
<sequence>MIYLQSGCDSAMLNGFMLDGLHKKSAQLAKLADKYHDQAAVRKTKFKEGQPLDPTTDLFRKATVHWKQNFELYDKPHLEKEFIEAAQKYEAVKKAHEAGKEFEPPKGTRIWSDVRLKCPEKMELAKLPEQQIVARKPKPQLPKGPPKAFSKRRQKGGGDPLSKAASSVANTENPKMENRKKENPKVAESKVGEPKMGNLKKEEQKKGEPKKEEVKQGDEQVKYVEPEAIVKRELKKDQPKKVFVMPRESIQLEKCHPLCLTSRVPSIYDTFKSKSTVLRDTFSVFSLVMEELDNYYEFHARALALINLNANHVEIKMVETARYGAQYDKVNSTWPAFPLNKQPKNRWAVNGRPHYQIPREF</sequence>
<feature type="compositionally biased region" description="Basic and acidic residues" evidence="1">
    <location>
        <begin position="174"/>
        <end position="219"/>
    </location>
</feature>
<dbReference type="EMBL" id="CAJGYM010000088">
    <property type="protein sequence ID" value="CAD6197226.1"/>
    <property type="molecule type" value="Genomic_DNA"/>
</dbReference>
<feature type="compositionally biased region" description="Polar residues" evidence="1">
    <location>
        <begin position="164"/>
        <end position="173"/>
    </location>
</feature>
<dbReference type="Proteomes" id="UP000835052">
    <property type="component" value="Unassembled WGS sequence"/>
</dbReference>
<keyword evidence="3" id="KW-1185">Reference proteome</keyword>
<accession>A0A8S1HKQ9</accession>
<evidence type="ECO:0000256" key="1">
    <source>
        <dbReference type="SAM" id="MobiDB-lite"/>
    </source>
</evidence>
<evidence type="ECO:0000313" key="2">
    <source>
        <dbReference type="EMBL" id="CAD6197226.1"/>
    </source>
</evidence>
<evidence type="ECO:0000313" key="3">
    <source>
        <dbReference type="Proteomes" id="UP000835052"/>
    </source>
</evidence>
<feature type="region of interest" description="Disordered" evidence="1">
    <location>
        <begin position="128"/>
        <end position="219"/>
    </location>
</feature>
<organism evidence="2 3">
    <name type="scientific">Caenorhabditis auriculariae</name>
    <dbReference type="NCBI Taxonomy" id="2777116"/>
    <lineage>
        <taxon>Eukaryota</taxon>
        <taxon>Metazoa</taxon>
        <taxon>Ecdysozoa</taxon>
        <taxon>Nematoda</taxon>
        <taxon>Chromadorea</taxon>
        <taxon>Rhabditida</taxon>
        <taxon>Rhabditina</taxon>
        <taxon>Rhabditomorpha</taxon>
        <taxon>Rhabditoidea</taxon>
        <taxon>Rhabditidae</taxon>
        <taxon>Peloderinae</taxon>
        <taxon>Caenorhabditis</taxon>
    </lineage>
</organism>
<dbReference type="AlphaFoldDB" id="A0A8S1HKQ9"/>
<proteinExistence type="predicted"/>
<comment type="caution">
    <text evidence="2">The sequence shown here is derived from an EMBL/GenBank/DDBJ whole genome shotgun (WGS) entry which is preliminary data.</text>
</comment>